<reference evidence="1 2" key="1">
    <citation type="journal article" date="2023" name="Sci. Data">
        <title>Genome assembly of the Korean intertidal mud-creeper Batillaria attramentaria.</title>
        <authorList>
            <person name="Patra A.K."/>
            <person name="Ho P.T."/>
            <person name="Jun S."/>
            <person name="Lee S.J."/>
            <person name="Kim Y."/>
            <person name="Won Y.J."/>
        </authorList>
    </citation>
    <scope>NUCLEOTIDE SEQUENCE [LARGE SCALE GENOMIC DNA]</scope>
    <source>
        <strain evidence="1">Wonlab-2016</strain>
    </source>
</reference>
<sequence>MRVRRRKESVSKHRTHLKSTSACVSKKEMQIPTRGGLILSYAENINTFFAHCSQCKPSFGLDVQHSILNGHYSEMYHGTCSSTNDEGIRNPPCVGQYKLTATTRRSRWFSVYLCDRRSPQHNELTPKIYQRTCRSSKR</sequence>
<dbReference type="AlphaFoldDB" id="A0ABD0J681"/>
<dbReference type="EMBL" id="JACVVK020000618">
    <property type="protein sequence ID" value="KAK7462550.1"/>
    <property type="molecule type" value="Genomic_DNA"/>
</dbReference>
<keyword evidence="2" id="KW-1185">Reference proteome</keyword>
<evidence type="ECO:0000313" key="2">
    <source>
        <dbReference type="Proteomes" id="UP001519460"/>
    </source>
</evidence>
<gene>
    <name evidence="1" type="ORF">BaRGS_00038406</name>
</gene>
<proteinExistence type="predicted"/>
<evidence type="ECO:0000313" key="1">
    <source>
        <dbReference type="EMBL" id="KAK7462550.1"/>
    </source>
</evidence>
<dbReference type="Proteomes" id="UP001519460">
    <property type="component" value="Unassembled WGS sequence"/>
</dbReference>
<organism evidence="1 2">
    <name type="scientific">Batillaria attramentaria</name>
    <dbReference type="NCBI Taxonomy" id="370345"/>
    <lineage>
        <taxon>Eukaryota</taxon>
        <taxon>Metazoa</taxon>
        <taxon>Spiralia</taxon>
        <taxon>Lophotrochozoa</taxon>
        <taxon>Mollusca</taxon>
        <taxon>Gastropoda</taxon>
        <taxon>Caenogastropoda</taxon>
        <taxon>Sorbeoconcha</taxon>
        <taxon>Cerithioidea</taxon>
        <taxon>Batillariidae</taxon>
        <taxon>Batillaria</taxon>
    </lineage>
</organism>
<protein>
    <submittedName>
        <fullName evidence="1">Uncharacterized protein</fullName>
    </submittedName>
</protein>
<accession>A0ABD0J681</accession>
<name>A0ABD0J681_9CAEN</name>
<comment type="caution">
    <text evidence="1">The sequence shown here is derived from an EMBL/GenBank/DDBJ whole genome shotgun (WGS) entry which is preliminary data.</text>
</comment>